<gene>
    <name evidence="14" type="ORF">METZ01_LOCUS143059</name>
</gene>
<feature type="transmembrane region" description="Helical" evidence="10">
    <location>
        <begin position="490"/>
        <end position="514"/>
    </location>
</feature>
<dbReference type="Pfam" id="PF07549">
    <property type="entry name" value="Sec_GG"/>
    <property type="match status" value="1"/>
</dbReference>
<evidence type="ECO:0000259" key="11">
    <source>
        <dbReference type="Pfam" id="PF02355"/>
    </source>
</evidence>
<keyword evidence="5 10" id="KW-0812">Transmembrane</keyword>
<keyword evidence="7 10" id="KW-1133">Transmembrane helix</keyword>
<dbReference type="InterPro" id="IPR005791">
    <property type="entry name" value="SecD"/>
</dbReference>
<dbReference type="Pfam" id="PF22599">
    <property type="entry name" value="SecDF_P1_head"/>
    <property type="match status" value="1"/>
</dbReference>
<evidence type="ECO:0000256" key="10">
    <source>
        <dbReference type="SAM" id="Phobius"/>
    </source>
</evidence>
<evidence type="ECO:0000256" key="4">
    <source>
        <dbReference type="ARBA" id="ARBA00022519"/>
    </source>
</evidence>
<dbReference type="InterPro" id="IPR054384">
    <property type="entry name" value="SecDF_P1_head"/>
</dbReference>
<evidence type="ECO:0000259" key="12">
    <source>
        <dbReference type="Pfam" id="PF21760"/>
    </source>
</evidence>
<evidence type="ECO:0000313" key="14">
    <source>
        <dbReference type="EMBL" id="SVA90205.1"/>
    </source>
</evidence>
<dbReference type="InterPro" id="IPR022813">
    <property type="entry name" value="SecD/SecF_arch_bac"/>
</dbReference>
<keyword evidence="6" id="KW-0653">Protein transport</keyword>
<feature type="domain" description="Protein translocase subunit SecDF P1" evidence="12">
    <location>
        <begin position="149"/>
        <end position="207"/>
    </location>
</feature>
<dbReference type="SUPFAM" id="SSF82866">
    <property type="entry name" value="Multidrug efflux transporter AcrB transmembrane domain"/>
    <property type="match status" value="1"/>
</dbReference>
<feature type="domain" description="Protein export membrane protein SecD/SecF C-terminal" evidence="11">
    <location>
        <begin position="350"/>
        <end position="517"/>
    </location>
</feature>
<feature type="domain" description="SecDF P1 head subdomain" evidence="13">
    <location>
        <begin position="238"/>
        <end position="345"/>
    </location>
</feature>
<organism evidence="14">
    <name type="scientific">marine metagenome</name>
    <dbReference type="NCBI Taxonomy" id="408172"/>
    <lineage>
        <taxon>unclassified sequences</taxon>
        <taxon>metagenomes</taxon>
        <taxon>ecological metagenomes</taxon>
    </lineage>
</organism>
<evidence type="ECO:0008006" key="15">
    <source>
        <dbReference type="Google" id="ProtNLM"/>
    </source>
</evidence>
<feature type="transmembrane region" description="Helical" evidence="10">
    <location>
        <begin position="395"/>
        <end position="413"/>
    </location>
</feature>
<evidence type="ECO:0000256" key="5">
    <source>
        <dbReference type="ARBA" id="ARBA00022692"/>
    </source>
</evidence>
<evidence type="ECO:0000256" key="7">
    <source>
        <dbReference type="ARBA" id="ARBA00022989"/>
    </source>
</evidence>
<dbReference type="InterPro" id="IPR055344">
    <property type="entry name" value="SecD_SecF_C_bact"/>
</dbReference>
<dbReference type="PANTHER" id="PTHR30081:SF1">
    <property type="entry name" value="PROTEIN TRANSLOCASE SUBUNIT SECD"/>
    <property type="match status" value="1"/>
</dbReference>
<sequence>VVYFAKWKVVLILAIVGLGFLFAAPNLFDEKATNDFPGFFPHKQVNLGLDLRGGSHLLLEVKVEAVVKERLNSLVDGVRIALRREKIRYKRLGHRGSGVFVTILQADKVDLAKSLLADIERGFDVAVDGSRISVRPNKEGLREIRDAAVAQSIEIVRRRIDETGTKEPTIQRQGEDRILLQLPGVDDPERVKRLLGRTAKMTFHLLDLDGSIEEAIQGRVPPGSLLLPLIESNREGKKDEPRHYLVQKRVAVGGDHLVDSQPSFDNRTNEPIVSFRFDTAGGKRFADVTRKNVNKPFAIVLDNKVVSAPVIREPILGGSGQISGGFTTQEANDLALLLRAGALPAPLIILEERTVGPGLGADSIAAGKVASVIGLVFVLIFMVIVYGLFGVFADIALLVNMVLIVSVLSALQATLTLPGIAGIVLTIGMAVDANVLVFERIREEVRAGRTPISAIDAGYSRAISTIIDANLTTLIAAIILFQFGSGPIKGFAVTLMIGIITSMFTAIMLTRLLVAGWIRRSRPTKVPI</sequence>
<keyword evidence="3" id="KW-1003">Cell membrane</keyword>
<keyword evidence="4" id="KW-0997">Cell inner membrane</keyword>
<dbReference type="GO" id="GO:0006886">
    <property type="term" value="P:intracellular protein transport"/>
    <property type="evidence" value="ECO:0007669"/>
    <property type="project" value="InterPro"/>
</dbReference>
<dbReference type="Pfam" id="PF02355">
    <property type="entry name" value="SecD_SecF_C"/>
    <property type="match status" value="1"/>
</dbReference>
<dbReference type="HAMAP" id="MF_01463_B">
    <property type="entry name" value="SecD_B"/>
    <property type="match status" value="1"/>
</dbReference>
<feature type="transmembrane region" description="Helical" evidence="10">
    <location>
        <begin position="459"/>
        <end position="484"/>
    </location>
</feature>
<dbReference type="NCBIfam" id="TIGR01129">
    <property type="entry name" value="secD"/>
    <property type="match status" value="1"/>
</dbReference>
<evidence type="ECO:0000256" key="8">
    <source>
        <dbReference type="ARBA" id="ARBA00023010"/>
    </source>
</evidence>
<feature type="transmembrane region" description="Helical" evidence="10">
    <location>
        <begin position="369"/>
        <end position="388"/>
    </location>
</feature>
<evidence type="ECO:0000256" key="2">
    <source>
        <dbReference type="ARBA" id="ARBA00022448"/>
    </source>
</evidence>
<accession>A0A381ZLR9</accession>
<dbReference type="InterPro" id="IPR048631">
    <property type="entry name" value="SecD_1st"/>
</dbReference>
<dbReference type="InterPro" id="IPR022646">
    <property type="entry name" value="SecD/SecF_CS"/>
</dbReference>
<dbReference type="EMBL" id="UINC01021824">
    <property type="protein sequence ID" value="SVA90205.1"/>
    <property type="molecule type" value="Genomic_DNA"/>
</dbReference>
<keyword evidence="8" id="KW-0811">Translocation</keyword>
<dbReference type="AlphaFoldDB" id="A0A381ZLR9"/>
<dbReference type="FunFam" id="3.30.1360.200:FF:000002">
    <property type="entry name" value="Preprotein translocase subunit SecD"/>
    <property type="match status" value="1"/>
</dbReference>
<feature type="non-terminal residue" evidence="14">
    <location>
        <position position="1"/>
    </location>
</feature>
<evidence type="ECO:0000256" key="9">
    <source>
        <dbReference type="ARBA" id="ARBA00023136"/>
    </source>
</evidence>
<dbReference type="Gene3D" id="3.30.1360.200">
    <property type="match status" value="1"/>
</dbReference>
<dbReference type="Gene3D" id="1.20.1640.10">
    <property type="entry name" value="Multidrug efflux transporter AcrB transmembrane domain"/>
    <property type="match status" value="1"/>
</dbReference>
<dbReference type="Pfam" id="PF21760">
    <property type="entry name" value="SecD_1st"/>
    <property type="match status" value="1"/>
</dbReference>
<dbReference type="GO" id="GO:0005886">
    <property type="term" value="C:plasma membrane"/>
    <property type="evidence" value="ECO:0007669"/>
    <property type="project" value="UniProtKB-SubCell"/>
</dbReference>
<reference evidence="14" key="1">
    <citation type="submission" date="2018-05" db="EMBL/GenBank/DDBJ databases">
        <authorList>
            <person name="Lanie J.A."/>
            <person name="Ng W.-L."/>
            <person name="Kazmierczak K.M."/>
            <person name="Andrzejewski T.M."/>
            <person name="Davidsen T.M."/>
            <person name="Wayne K.J."/>
            <person name="Tettelin H."/>
            <person name="Glass J.I."/>
            <person name="Rusch D."/>
            <person name="Podicherti R."/>
            <person name="Tsui H.-C.T."/>
            <person name="Winkler M.E."/>
        </authorList>
    </citation>
    <scope>NUCLEOTIDE SEQUENCE</scope>
</reference>
<dbReference type="PANTHER" id="PTHR30081">
    <property type="entry name" value="PROTEIN-EXPORT MEMBRANE PROTEIN SEC"/>
    <property type="match status" value="1"/>
</dbReference>
<protein>
    <recommendedName>
        <fullName evidence="15">SecD export protein N-terminal TM domain-containing protein</fullName>
    </recommendedName>
</protein>
<dbReference type="NCBIfam" id="TIGR00916">
    <property type="entry name" value="2A0604s01"/>
    <property type="match status" value="1"/>
</dbReference>
<evidence type="ECO:0000259" key="13">
    <source>
        <dbReference type="Pfam" id="PF22599"/>
    </source>
</evidence>
<evidence type="ECO:0000256" key="6">
    <source>
        <dbReference type="ARBA" id="ARBA00022927"/>
    </source>
</evidence>
<keyword evidence="9 10" id="KW-0472">Membrane</keyword>
<keyword evidence="2" id="KW-0813">Transport</keyword>
<proteinExistence type="inferred from homology"/>
<dbReference type="Gene3D" id="3.30.70.3400">
    <property type="match status" value="2"/>
</dbReference>
<dbReference type="FunFam" id="1.20.1640.10:FF:000004">
    <property type="entry name" value="Protein translocase subunit SecD"/>
    <property type="match status" value="1"/>
</dbReference>
<feature type="transmembrane region" description="Helical" evidence="10">
    <location>
        <begin position="419"/>
        <end position="438"/>
    </location>
</feature>
<dbReference type="InterPro" id="IPR048634">
    <property type="entry name" value="SecD_SecF_C"/>
</dbReference>
<dbReference type="GO" id="GO:0015450">
    <property type="term" value="F:protein-transporting ATPase activity"/>
    <property type="evidence" value="ECO:0007669"/>
    <property type="project" value="InterPro"/>
</dbReference>
<evidence type="ECO:0000256" key="1">
    <source>
        <dbReference type="ARBA" id="ARBA00004651"/>
    </source>
</evidence>
<evidence type="ECO:0000256" key="3">
    <source>
        <dbReference type="ARBA" id="ARBA00022475"/>
    </source>
</evidence>
<comment type="subcellular location">
    <subcellularLocation>
        <location evidence="1">Cell membrane</location>
        <topology evidence="1">Multi-pass membrane protein</topology>
    </subcellularLocation>
</comment>
<name>A0A381ZLR9_9ZZZZ</name>